<evidence type="ECO:0000313" key="1">
    <source>
        <dbReference type="EMBL" id="KAJ8645103.1"/>
    </source>
</evidence>
<dbReference type="Proteomes" id="UP001234297">
    <property type="component" value="Chromosome 2"/>
</dbReference>
<accession>A0ACC2MIA1</accession>
<dbReference type="EMBL" id="CM056810">
    <property type="protein sequence ID" value="KAJ8645103.1"/>
    <property type="molecule type" value="Genomic_DNA"/>
</dbReference>
<gene>
    <name evidence="1" type="ORF">MRB53_006851</name>
</gene>
<comment type="caution">
    <text evidence="1">The sequence shown here is derived from an EMBL/GenBank/DDBJ whole genome shotgun (WGS) entry which is preliminary data.</text>
</comment>
<keyword evidence="2" id="KW-1185">Reference proteome</keyword>
<sequence>MLVQTMTTTLLTAHTFLHPLQKPPTFTSSSPIFSHCLFTVRSFHPSSRAVQVSFSNDWTFERRMEEAFNVLNLMEIQDMSPDPSLFCLLLQSCADAANIQTLKTLHQKIIDSNLQHDPFVANNLITAYSKCGSLESARRVFDEMPQRNIVSWTTVISMYSQMGFPHEALRLYNSMRSAGKIKPNAFTYTIVLNSCAKMGDLKMGVEVHEDVVRDGCESDGFVVTALIDMYAKCGRFEDARNVFDGMAEPTVEAYTAMMEGYNVSNRGEEVLGLVRKILQSSEGVKFVKEMGFACMIRSCVMEGALRQGQEIHAHLIKFRHRVGARTIAALVVLYEKCDKMAAARLLFDELLVKEVGLWGRLISGYVRNGLNQEALELYCEMVSEDIELNPLVISSVLNACIGVLGLAEGKQIHIAPLFYGPSAPSVSTFFCVSFRCNKSKNHCAPGSTQPFTLLSTMSRRYDSRTTIFSPEGRLYQVEYAMEAIGNAGSAIGILSKDGVILVGEKKVTSKLLQTSKSTEKMYKLDDHVACAVAGIMSDANILINTARVQAQRYTFAYQEPMPVEQLVQSLCDTKQGYTQFGGLRPFGVSFLFAGYDKNFGFQLYMSDPSGNYGGWKAAAIGANSQAAQSMLKQDYKEDITREEAVQLALKVLSKTMDSTSLTSEKLELAEVFLSSSGVVKYQVCSPDAVSKLLVKSGLTQPAAAEA</sequence>
<organism evidence="1 2">
    <name type="scientific">Persea americana</name>
    <name type="common">Avocado</name>
    <dbReference type="NCBI Taxonomy" id="3435"/>
    <lineage>
        <taxon>Eukaryota</taxon>
        <taxon>Viridiplantae</taxon>
        <taxon>Streptophyta</taxon>
        <taxon>Embryophyta</taxon>
        <taxon>Tracheophyta</taxon>
        <taxon>Spermatophyta</taxon>
        <taxon>Magnoliopsida</taxon>
        <taxon>Magnoliidae</taxon>
        <taxon>Laurales</taxon>
        <taxon>Lauraceae</taxon>
        <taxon>Persea</taxon>
    </lineage>
</organism>
<reference evidence="1 2" key="1">
    <citation type="journal article" date="2022" name="Hortic Res">
        <title>A haplotype resolved chromosomal level avocado genome allows analysis of novel avocado genes.</title>
        <authorList>
            <person name="Nath O."/>
            <person name="Fletcher S.J."/>
            <person name="Hayward A."/>
            <person name="Shaw L.M."/>
            <person name="Masouleh A.K."/>
            <person name="Furtado A."/>
            <person name="Henry R.J."/>
            <person name="Mitter N."/>
        </authorList>
    </citation>
    <scope>NUCLEOTIDE SEQUENCE [LARGE SCALE GENOMIC DNA]</scope>
    <source>
        <strain evidence="2">cv. Hass</strain>
    </source>
</reference>
<proteinExistence type="predicted"/>
<name>A0ACC2MIA1_PERAE</name>
<evidence type="ECO:0000313" key="2">
    <source>
        <dbReference type="Proteomes" id="UP001234297"/>
    </source>
</evidence>
<protein>
    <submittedName>
        <fullName evidence="1">Uncharacterized protein</fullName>
    </submittedName>
</protein>